<dbReference type="Proteomes" id="UP001206878">
    <property type="component" value="Unassembled WGS sequence"/>
</dbReference>
<proteinExistence type="predicted"/>
<dbReference type="AlphaFoldDB" id="A0AAW5N277"/>
<evidence type="ECO:0000313" key="2">
    <source>
        <dbReference type="Proteomes" id="UP001206878"/>
    </source>
</evidence>
<protein>
    <submittedName>
        <fullName evidence="1">DUF2867 domain-containing protein</fullName>
    </submittedName>
</protein>
<reference evidence="1" key="1">
    <citation type="submission" date="2022-07" db="EMBL/GenBank/DDBJ databases">
        <title>Diversity of ethanolamine utilization by human commensal Escherichia coli.</title>
        <authorList>
            <person name="Jubelin G."/>
        </authorList>
    </citation>
    <scope>NUCLEOTIDE SEQUENCE</scope>
    <source>
        <strain evidence="1">S1</strain>
    </source>
</reference>
<comment type="caution">
    <text evidence="1">The sequence shown here is derived from an EMBL/GenBank/DDBJ whole genome shotgun (WGS) entry which is preliminary data.</text>
</comment>
<accession>A0AAW5N277</accession>
<dbReference type="Pfam" id="PF11066">
    <property type="entry name" value="DUF2867"/>
    <property type="match status" value="1"/>
</dbReference>
<evidence type="ECO:0000313" key="1">
    <source>
        <dbReference type="EMBL" id="MCR6679212.1"/>
    </source>
</evidence>
<dbReference type="EMBL" id="JANPXH010000964">
    <property type="protein sequence ID" value="MCR6679212.1"/>
    <property type="molecule type" value="Genomic_DNA"/>
</dbReference>
<organism evidence="1 2">
    <name type="scientific">Escherichia marmotae</name>
    <dbReference type="NCBI Taxonomy" id="1499973"/>
    <lineage>
        <taxon>Bacteria</taxon>
        <taxon>Pseudomonadati</taxon>
        <taxon>Pseudomonadota</taxon>
        <taxon>Gammaproteobacteria</taxon>
        <taxon>Enterobacterales</taxon>
        <taxon>Enterobacteriaceae</taxon>
        <taxon>Escherichia</taxon>
    </lineage>
</organism>
<dbReference type="InterPro" id="IPR021295">
    <property type="entry name" value="DUF2867"/>
</dbReference>
<name>A0AAW5N277_9ESCH</name>
<sequence length="50" mass="5403">MFFPQGLAGRLYWLAVLPFHGFIFRGMANRIAAAADVEAVEAVGSMQSTS</sequence>
<gene>
    <name evidence="1" type="ORF">NVV43_27460</name>
</gene>